<name>A0AB34J3U5_PRYPA</name>
<keyword evidence="2" id="KW-1185">Reference proteome</keyword>
<dbReference type="EMBL" id="JBGBPQ010000014">
    <property type="protein sequence ID" value="KAL1511545.1"/>
    <property type="molecule type" value="Genomic_DNA"/>
</dbReference>
<protein>
    <submittedName>
        <fullName evidence="1">Uncharacterized protein</fullName>
    </submittedName>
</protein>
<proteinExistence type="predicted"/>
<dbReference type="AlphaFoldDB" id="A0AB34J3U5"/>
<gene>
    <name evidence="1" type="ORF">AB1Y20_006339</name>
</gene>
<comment type="caution">
    <text evidence="1">The sequence shown here is derived from an EMBL/GenBank/DDBJ whole genome shotgun (WGS) entry which is preliminary data.</text>
</comment>
<organism evidence="1 2">
    <name type="scientific">Prymnesium parvum</name>
    <name type="common">Toxic golden alga</name>
    <dbReference type="NCBI Taxonomy" id="97485"/>
    <lineage>
        <taxon>Eukaryota</taxon>
        <taxon>Haptista</taxon>
        <taxon>Haptophyta</taxon>
        <taxon>Prymnesiophyceae</taxon>
        <taxon>Prymnesiales</taxon>
        <taxon>Prymnesiaceae</taxon>
        <taxon>Prymnesium</taxon>
    </lineage>
</organism>
<reference evidence="1 2" key="1">
    <citation type="journal article" date="2024" name="Science">
        <title>Giant polyketide synthase enzymes in the biosynthesis of giant marine polyether toxins.</title>
        <authorList>
            <person name="Fallon T.R."/>
            <person name="Shende V.V."/>
            <person name="Wierzbicki I.H."/>
            <person name="Pendleton A.L."/>
            <person name="Watervoot N.F."/>
            <person name="Auber R.P."/>
            <person name="Gonzalez D.J."/>
            <person name="Wisecaver J.H."/>
            <person name="Moore B.S."/>
        </authorList>
    </citation>
    <scope>NUCLEOTIDE SEQUENCE [LARGE SCALE GENOMIC DNA]</scope>
    <source>
        <strain evidence="1 2">12B1</strain>
    </source>
</reference>
<dbReference type="Proteomes" id="UP001515480">
    <property type="component" value="Unassembled WGS sequence"/>
</dbReference>
<accession>A0AB34J3U5</accession>
<evidence type="ECO:0000313" key="2">
    <source>
        <dbReference type="Proteomes" id="UP001515480"/>
    </source>
</evidence>
<evidence type="ECO:0000313" key="1">
    <source>
        <dbReference type="EMBL" id="KAL1511545.1"/>
    </source>
</evidence>
<sequence>MAGCASYCDNPCTSLRGHPHIECGSCTTTTCRPGAVGFHPAASAPAAASRPPRCGVLKASLLVDRDALCVRLLHHSARVGPLALRLLAATGTRYSALPPTIAPRAEGAWAVQDGVVWGMQAGGAERRAIVPFSASASYLAECTGGGCHAERYEVNVSVSLRSVGGGASFPGEHTLRVATSPAHGVGYSLEWTPCKLEAVVVLHDDAPSPAALTRRVDAAMARSTRCAATDSPPEFPSTASIDLSKEPSACEQMARSNATNAVHIRYFLLQQAAEVEFLAAAERTLCAGAPSEREYLSRLAALLAPVRMAVRLHMHMAFVAKSQCSHNTAVDRQRAVEQTQLLQLPSYAEGYFHLRRRPGSRLEWEELAAGAVHGEDEAGRQTWLHLMAPFTHEDNATVGGHALWKVASVDPTFLPEQPDPEADWCPLPILHHEPYNTRESYHVWNVTAALLRDGAAGCAAPAAARARRFAAWRAALDEVMAAHRANNAFVVYYAAYEPPCRRLQALAAARATWWRPAVDSTAAEQARHERGFTQQLEALRREGECSAAGVGAADVTHAFGNDSALTLAMGKALLSRPASERHADAACARLPRGRVAALREAIGALPAEARVAAGPFLSRWGAWSLTLATAYHKIVPVCAAADPLYRRLGPDAWDCTSQPLPSEPDGKIAYDLLPALRSAPRALLLQAADAIDAYRAFLHAFSPFRTALVHAMLSGQCPFDDDDAFLRQLLALRDALPGVLAALRRAEGGLQAVCVVPSRSAPSTAQSNWERAVQMRSEQAAAQAGAP</sequence>